<dbReference type="HOGENOM" id="CLU_601261_0_0_1"/>
<feature type="region of interest" description="Disordered" evidence="1">
    <location>
        <begin position="175"/>
        <end position="397"/>
    </location>
</feature>
<reference evidence="3 4" key="1">
    <citation type="journal article" date="2011" name="PLoS Genet.">
        <title>Finished genome of the fungal wheat pathogen Mycosphaerella graminicola reveals dispensome structure, chromosome plasticity, and stealth pathogenesis.</title>
        <authorList>
            <person name="Goodwin S.B."/>
            <person name="Ben M'barek S."/>
            <person name="Dhillon B."/>
            <person name="Wittenberg A.H.J."/>
            <person name="Crane C.F."/>
            <person name="Hane J.K."/>
            <person name="Foster A.J."/>
            <person name="Van der Lee T.A.J."/>
            <person name="Grimwood J."/>
            <person name="Aerts A."/>
            <person name="Antoniw J."/>
            <person name="Bailey A."/>
            <person name="Bluhm B."/>
            <person name="Bowler J."/>
            <person name="Bristow J."/>
            <person name="van der Burgt A."/>
            <person name="Canto-Canche B."/>
            <person name="Churchill A.C.L."/>
            <person name="Conde-Ferraez L."/>
            <person name="Cools H.J."/>
            <person name="Coutinho P.M."/>
            <person name="Csukai M."/>
            <person name="Dehal P."/>
            <person name="De Wit P."/>
            <person name="Donzelli B."/>
            <person name="van de Geest H.C."/>
            <person name="van Ham R.C.H.J."/>
            <person name="Hammond-Kosack K.E."/>
            <person name="Henrissat B."/>
            <person name="Kilian A."/>
            <person name="Kobayashi A.K."/>
            <person name="Koopmann E."/>
            <person name="Kourmpetis Y."/>
            <person name="Kuzniar A."/>
            <person name="Lindquist E."/>
            <person name="Lombard V."/>
            <person name="Maliepaard C."/>
            <person name="Martins N."/>
            <person name="Mehrabi R."/>
            <person name="Nap J.P.H."/>
            <person name="Ponomarenko A."/>
            <person name="Rudd J.J."/>
            <person name="Salamov A."/>
            <person name="Schmutz J."/>
            <person name="Schouten H.J."/>
            <person name="Shapiro H."/>
            <person name="Stergiopoulos I."/>
            <person name="Torriani S.F.F."/>
            <person name="Tu H."/>
            <person name="de Vries R.P."/>
            <person name="Waalwijk C."/>
            <person name="Ware S.B."/>
            <person name="Wiebenga A."/>
            <person name="Zwiers L.-H."/>
            <person name="Oliver R.P."/>
            <person name="Grigoriev I.V."/>
            <person name="Kema G.H.J."/>
        </authorList>
    </citation>
    <scope>NUCLEOTIDE SEQUENCE [LARGE SCALE GENOMIC DNA]</scope>
    <source>
        <strain evidence="4">CBS 115943 / IPO323</strain>
    </source>
</reference>
<protein>
    <recommendedName>
        <fullName evidence="2">Transcription elongation factor Eaf N-terminal domain-containing protein</fullName>
    </recommendedName>
</protein>
<proteinExistence type="predicted"/>
<sequence>MATATMSSSTFDLKSQATYPIRLGASILNDDPGASRYTSVRYNHKPRLHKRPRRVTISAGSDVGLSKLSLDSDDGSYAYAGRHVQNEDSYVLVFRGEGKDKEMVLERLSSLHTFNLTRTPTETNAAKLAFKYPPLTVEEADEGDLFGDGDEDMPADESNPFDYRHFLKAELEAAENANGSQDIKTSTVPTPRVQPQAARSTPVTRPAAKKRKPAAAPKANPKRVKAGQEPSPEPESASQKPKPNVPKLRMDRKASIRRLSIEDSGELILENETPINEKPPKHSMALALGGQLGTGPISLRSAASSPGHVQSPAQQAEPEASSAVYEFELGDSSPEPEADDAHHAPRDEDEEGDAGEEDDDDADVDDLELPSPAQTQRHSVGAAASAAAVGDDDDDLDKQLALAMMEDDDGSEENYASHMAQLRENQRRPSIAACEVSLSAPPELDHIAMATPGAV</sequence>
<dbReference type="eggNOG" id="ENOG502SEGQ">
    <property type="taxonomic scope" value="Eukaryota"/>
</dbReference>
<dbReference type="Pfam" id="PF09816">
    <property type="entry name" value="EAF"/>
    <property type="match status" value="1"/>
</dbReference>
<dbReference type="RefSeq" id="XP_003857545.1">
    <property type="nucleotide sequence ID" value="XM_003857497.1"/>
</dbReference>
<evidence type="ECO:0000313" key="3">
    <source>
        <dbReference type="EMBL" id="EGP92521.1"/>
    </source>
</evidence>
<feature type="compositionally biased region" description="Acidic residues" evidence="1">
    <location>
        <begin position="347"/>
        <end position="368"/>
    </location>
</feature>
<evidence type="ECO:0000313" key="4">
    <source>
        <dbReference type="Proteomes" id="UP000008062"/>
    </source>
</evidence>
<evidence type="ECO:0000256" key="1">
    <source>
        <dbReference type="SAM" id="MobiDB-lite"/>
    </source>
</evidence>
<dbReference type="OMA" id="VDSTFHM"/>
<dbReference type="AlphaFoldDB" id="F9WXS6"/>
<dbReference type="KEGG" id="ztr:MYCGRDRAFT_107011"/>
<accession>F9WXS6</accession>
<dbReference type="STRING" id="336722.F9WXS6"/>
<gene>
    <name evidence="3" type="ORF">MYCGRDRAFT_107011</name>
</gene>
<feature type="compositionally biased region" description="Polar residues" evidence="1">
    <location>
        <begin position="179"/>
        <end position="189"/>
    </location>
</feature>
<dbReference type="GeneID" id="13394358"/>
<feature type="compositionally biased region" description="Acidic residues" evidence="1">
    <location>
        <begin position="140"/>
        <end position="155"/>
    </location>
</feature>
<dbReference type="Proteomes" id="UP000008062">
    <property type="component" value="Chromosome 1"/>
</dbReference>
<dbReference type="InterPro" id="IPR019194">
    <property type="entry name" value="Tscrpt_elong_fac_Eaf_N"/>
</dbReference>
<keyword evidence="4" id="KW-1185">Reference proteome</keyword>
<organism evidence="3 4">
    <name type="scientific">Zymoseptoria tritici (strain CBS 115943 / IPO323)</name>
    <name type="common">Speckled leaf blotch fungus</name>
    <name type="synonym">Septoria tritici</name>
    <dbReference type="NCBI Taxonomy" id="336722"/>
    <lineage>
        <taxon>Eukaryota</taxon>
        <taxon>Fungi</taxon>
        <taxon>Dikarya</taxon>
        <taxon>Ascomycota</taxon>
        <taxon>Pezizomycotina</taxon>
        <taxon>Dothideomycetes</taxon>
        <taxon>Dothideomycetidae</taxon>
        <taxon>Mycosphaerellales</taxon>
        <taxon>Mycosphaerellaceae</taxon>
        <taxon>Zymoseptoria</taxon>
    </lineage>
</organism>
<feature type="region of interest" description="Disordered" evidence="1">
    <location>
        <begin position="140"/>
        <end position="160"/>
    </location>
</feature>
<dbReference type="InParanoid" id="F9WXS6"/>
<dbReference type="OrthoDB" id="125903at2759"/>
<name>F9WXS6_ZYMTI</name>
<feature type="compositionally biased region" description="Polar residues" evidence="1">
    <location>
        <begin position="301"/>
        <end position="314"/>
    </location>
</feature>
<dbReference type="EMBL" id="CM001196">
    <property type="protein sequence ID" value="EGP92521.1"/>
    <property type="molecule type" value="Genomic_DNA"/>
</dbReference>
<feature type="domain" description="Transcription elongation factor Eaf N-terminal" evidence="2">
    <location>
        <begin position="19"/>
        <end position="120"/>
    </location>
</feature>
<evidence type="ECO:0000259" key="2">
    <source>
        <dbReference type="Pfam" id="PF09816"/>
    </source>
</evidence>